<comment type="caution">
    <text evidence="1">The sequence shown here is derived from an EMBL/GenBank/DDBJ whole genome shotgun (WGS) entry which is preliminary data.</text>
</comment>
<evidence type="ECO:0000313" key="1">
    <source>
        <dbReference type="EMBL" id="KAK9134427.1"/>
    </source>
</evidence>
<dbReference type="Proteomes" id="UP001420932">
    <property type="component" value="Unassembled WGS sequence"/>
</dbReference>
<sequence>MSMYRMPVVVSKLAEKMMRQLLWARLGSEVLISLVKWDQVIAPKTFRGLGIGNLLVQNKALVSKWLWRFDNEEQAYWAQVIKSIYGVSTNGWDSGLANEVTYRAPWKFIWSCREEFEKGLRHKVGNIRKISFWADVWNEENSLRETFEDLYELSRQ</sequence>
<dbReference type="AlphaFoldDB" id="A0AAP0JI70"/>
<organism evidence="1 2">
    <name type="scientific">Stephania yunnanensis</name>
    <dbReference type="NCBI Taxonomy" id="152371"/>
    <lineage>
        <taxon>Eukaryota</taxon>
        <taxon>Viridiplantae</taxon>
        <taxon>Streptophyta</taxon>
        <taxon>Embryophyta</taxon>
        <taxon>Tracheophyta</taxon>
        <taxon>Spermatophyta</taxon>
        <taxon>Magnoliopsida</taxon>
        <taxon>Ranunculales</taxon>
        <taxon>Menispermaceae</taxon>
        <taxon>Menispermoideae</taxon>
        <taxon>Cissampelideae</taxon>
        <taxon>Stephania</taxon>
    </lineage>
</organism>
<protein>
    <submittedName>
        <fullName evidence="1">Uncharacterized protein</fullName>
    </submittedName>
</protein>
<dbReference type="PANTHER" id="PTHR33116">
    <property type="entry name" value="REVERSE TRANSCRIPTASE ZINC-BINDING DOMAIN-CONTAINING PROTEIN-RELATED-RELATED"/>
    <property type="match status" value="1"/>
</dbReference>
<proteinExistence type="predicted"/>
<keyword evidence="2" id="KW-1185">Reference proteome</keyword>
<evidence type="ECO:0000313" key="2">
    <source>
        <dbReference type="Proteomes" id="UP001420932"/>
    </source>
</evidence>
<name>A0AAP0JI70_9MAGN</name>
<dbReference type="EMBL" id="JBBNAF010000006">
    <property type="protein sequence ID" value="KAK9134427.1"/>
    <property type="molecule type" value="Genomic_DNA"/>
</dbReference>
<reference evidence="1 2" key="1">
    <citation type="submission" date="2024-01" db="EMBL/GenBank/DDBJ databases">
        <title>Genome assemblies of Stephania.</title>
        <authorList>
            <person name="Yang L."/>
        </authorList>
    </citation>
    <scope>NUCLEOTIDE SEQUENCE [LARGE SCALE GENOMIC DNA]</scope>
    <source>
        <strain evidence="1">YNDBR</strain>
        <tissue evidence="1">Leaf</tissue>
    </source>
</reference>
<gene>
    <name evidence="1" type="ORF">Syun_013757</name>
</gene>
<accession>A0AAP0JI70</accession>
<dbReference type="PANTHER" id="PTHR33116:SF78">
    <property type="entry name" value="OS12G0587133 PROTEIN"/>
    <property type="match status" value="1"/>
</dbReference>